<dbReference type="KEGG" id="vg:19684964"/>
<dbReference type="NCBIfam" id="TIGR01671">
    <property type="entry name" value="phage_TIGR01671"/>
    <property type="match status" value="1"/>
</dbReference>
<dbReference type="Pfam" id="PF09643">
    <property type="entry name" value="YopX"/>
    <property type="match status" value="1"/>
</dbReference>
<dbReference type="GeneID" id="19684964"/>
<dbReference type="EMBL" id="HG799496">
    <property type="protein sequence ID" value="CDL73992.1"/>
    <property type="molecule type" value="Genomic_DNA"/>
</dbReference>
<name>A0A060QNU9_9CAUD</name>
<sequence>MFFQDSEIEEFELNDALMNDCITAYPDEIELMQSTGLKDKNGKEIFEGDILKFNDEWNEYCHEGYVDGSVEGVNYVEVVKGEACFEFGKTRYPESSLFIYMEDEHLSFAELVKDKDFGFEIIDNVYENPELLEVTHE</sequence>
<dbReference type="InterPro" id="IPR010024">
    <property type="entry name" value="CHP16711"/>
</dbReference>
<organism evidence="2 3">
    <name type="scientific">Streptococcus phage K13</name>
    <dbReference type="NCBI Taxonomy" id="1448274"/>
    <lineage>
        <taxon>Viruses</taxon>
        <taxon>Duplodnaviria</taxon>
        <taxon>Heunggongvirae</taxon>
        <taxon>Uroviricota</taxon>
        <taxon>Caudoviricetes</taxon>
        <taxon>Ferrettivirinae</taxon>
        <taxon>Hinxtonvirus</taxon>
        <taxon>Hinxtonvirus K13</taxon>
    </lineage>
</organism>
<evidence type="ECO:0000313" key="2">
    <source>
        <dbReference type="EMBL" id="CDL73992.1"/>
    </source>
</evidence>
<dbReference type="InterPro" id="IPR023385">
    <property type="entry name" value="YopX-like_C"/>
</dbReference>
<keyword evidence="3" id="KW-1185">Reference proteome</keyword>
<dbReference type="Gene3D" id="2.30.30.290">
    <property type="entry name" value="YopX-like domains"/>
    <property type="match status" value="1"/>
</dbReference>
<dbReference type="SUPFAM" id="SSF159006">
    <property type="entry name" value="YopX-like"/>
    <property type="match status" value="1"/>
</dbReference>
<evidence type="ECO:0000259" key="1">
    <source>
        <dbReference type="Pfam" id="PF09643"/>
    </source>
</evidence>
<dbReference type="Proteomes" id="UP000202995">
    <property type="component" value="Segment"/>
</dbReference>
<accession>A0A060QNU9</accession>
<proteinExistence type="predicted"/>
<protein>
    <submittedName>
        <fullName evidence="2">Phage protein</fullName>
    </submittedName>
</protein>
<reference evidence="2 3" key="1">
    <citation type="journal article" date="2014" name="BMC Biol.">
        <title>Variable recombination dynamics during the emergence, transmission and 'disarming' of a multidrug-resistant pneumococcal clone.</title>
        <authorList>
            <person name="Croucher N.J."/>
            <person name="Hanage W.P."/>
            <person name="Harris S.R."/>
            <person name="McGee L."/>
            <person name="van der Linden M."/>
            <person name="de Lencastre H."/>
            <person name="Sa-Leao R."/>
            <person name="Song J.H."/>
            <person name="Ko K.S."/>
            <person name="Beall B."/>
            <person name="Klugman K.P."/>
            <person name="Parkhill J."/>
            <person name="Tomasz A."/>
            <person name="Kristinsson K.G."/>
            <person name="Bentley S.D."/>
        </authorList>
    </citation>
    <scope>NUCLEOTIDE SEQUENCE [LARGE SCALE GENOMIC DNA]</scope>
</reference>
<evidence type="ECO:0000313" key="3">
    <source>
        <dbReference type="Proteomes" id="UP000202995"/>
    </source>
</evidence>
<dbReference type="InterPro" id="IPR019096">
    <property type="entry name" value="YopX_protein"/>
</dbReference>
<dbReference type="OrthoDB" id="28597at10239"/>
<feature type="domain" description="YopX protein" evidence="1">
    <location>
        <begin position="15"/>
        <end position="133"/>
    </location>
</feature>
<dbReference type="RefSeq" id="YP_009042745.1">
    <property type="nucleotide sequence ID" value="NC_024357.1"/>
</dbReference>